<dbReference type="PANTHER" id="PTHR23407">
    <property type="entry name" value="ATPASE INHIBITOR/5-FORMYLTETRAHYDROFOLATE CYCLO-LIGASE"/>
    <property type="match status" value="1"/>
</dbReference>
<dbReference type="GO" id="GO:0009396">
    <property type="term" value="P:folic acid-containing compound biosynthetic process"/>
    <property type="evidence" value="ECO:0007669"/>
    <property type="project" value="TreeGrafter"/>
</dbReference>
<comment type="catalytic activity">
    <reaction evidence="5">
        <text>(6S)-5-formyl-5,6,7,8-tetrahydrofolate + ATP = (6R)-5,10-methenyltetrahydrofolate + ADP + phosphate</text>
        <dbReference type="Rhea" id="RHEA:10488"/>
        <dbReference type="ChEBI" id="CHEBI:30616"/>
        <dbReference type="ChEBI" id="CHEBI:43474"/>
        <dbReference type="ChEBI" id="CHEBI:57455"/>
        <dbReference type="ChEBI" id="CHEBI:57457"/>
        <dbReference type="ChEBI" id="CHEBI:456216"/>
        <dbReference type="EC" id="6.3.3.2"/>
    </reaction>
</comment>
<dbReference type="GO" id="GO:0046872">
    <property type="term" value="F:metal ion binding"/>
    <property type="evidence" value="ECO:0007669"/>
    <property type="project" value="UniProtKB-KW"/>
</dbReference>
<dbReference type="AlphaFoldDB" id="A0AAW4LG01"/>
<feature type="binding site" evidence="4">
    <location>
        <position position="54"/>
    </location>
    <ligand>
        <name>substrate</name>
    </ligand>
</feature>
<dbReference type="InterPro" id="IPR002698">
    <property type="entry name" value="FTHF_cligase"/>
</dbReference>
<keyword evidence="7" id="KW-1185">Reference proteome</keyword>
<dbReference type="RefSeq" id="WP_214172866.1">
    <property type="nucleotide sequence ID" value="NZ_JAHCVJ010000008.1"/>
</dbReference>
<keyword evidence="3 4" id="KW-0067">ATP-binding</keyword>
<dbReference type="EC" id="6.3.3.2" evidence="5"/>
<keyword evidence="5" id="KW-0479">Metal-binding</keyword>
<evidence type="ECO:0000256" key="3">
    <source>
        <dbReference type="ARBA" id="ARBA00022840"/>
    </source>
</evidence>
<comment type="similarity">
    <text evidence="1 5">Belongs to the 5-formyltetrahydrofolate cyclo-ligase family.</text>
</comment>
<dbReference type="EMBL" id="JAHCVJ010000008">
    <property type="protein sequence ID" value="MBT0666101.1"/>
    <property type="molecule type" value="Genomic_DNA"/>
</dbReference>
<comment type="cofactor">
    <cofactor evidence="5">
        <name>Mg(2+)</name>
        <dbReference type="ChEBI" id="CHEBI:18420"/>
    </cofactor>
</comment>
<evidence type="ECO:0000313" key="6">
    <source>
        <dbReference type="EMBL" id="MBT0666101.1"/>
    </source>
</evidence>
<organism evidence="6 7">
    <name type="scientific">Geoanaerobacter pelophilus</name>
    <dbReference type="NCBI Taxonomy" id="60036"/>
    <lineage>
        <taxon>Bacteria</taxon>
        <taxon>Pseudomonadati</taxon>
        <taxon>Thermodesulfobacteriota</taxon>
        <taxon>Desulfuromonadia</taxon>
        <taxon>Geobacterales</taxon>
        <taxon>Geobacteraceae</taxon>
        <taxon>Geoanaerobacter</taxon>
    </lineage>
</organism>
<dbReference type="PANTHER" id="PTHR23407:SF1">
    <property type="entry name" value="5-FORMYLTETRAHYDROFOLATE CYCLO-LIGASE"/>
    <property type="match status" value="1"/>
</dbReference>
<dbReference type="Pfam" id="PF01812">
    <property type="entry name" value="5-FTHF_cyc-lig"/>
    <property type="match status" value="1"/>
</dbReference>
<protein>
    <recommendedName>
        <fullName evidence="5">5-formyltetrahydrofolate cyclo-ligase</fullName>
        <ecNumber evidence="5">6.3.3.2</ecNumber>
    </recommendedName>
</protein>
<dbReference type="InterPro" id="IPR037171">
    <property type="entry name" value="NagB/RpiA_transferase-like"/>
</dbReference>
<evidence type="ECO:0000313" key="7">
    <source>
        <dbReference type="Proteomes" id="UP000811899"/>
    </source>
</evidence>
<gene>
    <name evidence="6" type="ORF">KI809_17450</name>
</gene>
<dbReference type="SUPFAM" id="SSF100950">
    <property type="entry name" value="NagB/RpiA/CoA transferase-like"/>
    <property type="match status" value="1"/>
</dbReference>
<sequence length="190" mass="21132">MPKHHLRRAMLEQRRRLSDPERALLGLHAQKMCLELPAFVAAGVIALYAPVHNEVETSLLLTTALAAGKRVLFPVVAEKGLEFRRVSTPAALCPGKFGIKEPTAECDLYQPNDIEFFLVPGVAFDLSCRRVGYGKGYYDKALHELEGQGRMAGFCYDFQVVEAIPAAPHDVQMDMVITDRRVISFPGQFT</sequence>
<dbReference type="NCBIfam" id="TIGR02727">
    <property type="entry name" value="MTHFS_bact"/>
    <property type="match status" value="1"/>
</dbReference>
<accession>A0AAW4LG01</accession>
<feature type="binding site" evidence="4">
    <location>
        <begin position="3"/>
        <end position="7"/>
    </location>
    <ligand>
        <name>ATP</name>
        <dbReference type="ChEBI" id="CHEBI:30616"/>
    </ligand>
</feature>
<proteinExistence type="inferred from homology"/>
<evidence type="ECO:0000256" key="2">
    <source>
        <dbReference type="ARBA" id="ARBA00022741"/>
    </source>
</evidence>
<dbReference type="InterPro" id="IPR024185">
    <property type="entry name" value="FTHF_cligase-like_sf"/>
</dbReference>
<keyword evidence="6" id="KW-0436">Ligase</keyword>
<feature type="binding site" evidence="4">
    <location>
        <begin position="130"/>
        <end position="138"/>
    </location>
    <ligand>
        <name>ATP</name>
        <dbReference type="ChEBI" id="CHEBI:30616"/>
    </ligand>
</feature>
<keyword evidence="5" id="KW-0460">Magnesium</keyword>
<dbReference type="GO" id="GO:0030272">
    <property type="term" value="F:5-formyltetrahydrofolate cyclo-ligase activity"/>
    <property type="evidence" value="ECO:0007669"/>
    <property type="project" value="UniProtKB-EC"/>
</dbReference>
<evidence type="ECO:0000256" key="4">
    <source>
        <dbReference type="PIRSR" id="PIRSR006806-1"/>
    </source>
</evidence>
<name>A0AAW4LG01_9BACT</name>
<evidence type="ECO:0000256" key="1">
    <source>
        <dbReference type="ARBA" id="ARBA00010638"/>
    </source>
</evidence>
<dbReference type="Gene3D" id="3.40.50.10420">
    <property type="entry name" value="NagB/RpiA/CoA transferase-like"/>
    <property type="match status" value="1"/>
</dbReference>
<reference evidence="6 7" key="1">
    <citation type="submission" date="2021-05" db="EMBL/GenBank/DDBJ databases">
        <title>The draft genome of Geobacter pelophilus DSM 12255.</title>
        <authorList>
            <person name="Xu Z."/>
            <person name="Masuda Y."/>
            <person name="Itoh H."/>
            <person name="Senoo K."/>
        </authorList>
    </citation>
    <scope>NUCLEOTIDE SEQUENCE [LARGE SCALE GENOMIC DNA]</scope>
    <source>
        <strain evidence="6 7">DSM 12255</strain>
    </source>
</reference>
<dbReference type="GO" id="GO:0035999">
    <property type="term" value="P:tetrahydrofolate interconversion"/>
    <property type="evidence" value="ECO:0007669"/>
    <property type="project" value="TreeGrafter"/>
</dbReference>
<comment type="caution">
    <text evidence="6">The sequence shown here is derived from an EMBL/GenBank/DDBJ whole genome shotgun (WGS) entry which is preliminary data.</text>
</comment>
<dbReference type="Proteomes" id="UP000811899">
    <property type="component" value="Unassembled WGS sequence"/>
</dbReference>
<evidence type="ECO:0000256" key="5">
    <source>
        <dbReference type="RuleBase" id="RU361279"/>
    </source>
</evidence>
<keyword evidence="2 4" id="KW-0547">Nucleotide-binding</keyword>
<dbReference type="PIRSF" id="PIRSF006806">
    <property type="entry name" value="FTHF_cligase"/>
    <property type="match status" value="1"/>
</dbReference>
<dbReference type="GO" id="GO:0005524">
    <property type="term" value="F:ATP binding"/>
    <property type="evidence" value="ECO:0007669"/>
    <property type="project" value="UniProtKB-KW"/>
</dbReference>